<dbReference type="KEGG" id="nhl:Nhal_0337"/>
<dbReference type="GO" id="GO:0005886">
    <property type="term" value="C:plasma membrane"/>
    <property type="evidence" value="ECO:0007669"/>
    <property type="project" value="InterPro"/>
</dbReference>
<evidence type="ECO:0000313" key="6">
    <source>
        <dbReference type="EMBL" id="ADE13533.1"/>
    </source>
</evidence>
<dbReference type="HOGENOM" id="CLU_100563_1_1_6"/>
<dbReference type="Pfam" id="PF06835">
    <property type="entry name" value="LptC"/>
    <property type="match status" value="1"/>
</dbReference>
<keyword evidence="1" id="KW-1003">Cell membrane</keyword>
<reference evidence="7" key="1">
    <citation type="submission" date="2010-04" db="EMBL/GenBank/DDBJ databases">
        <title>Complete genome sequence of Nitrosococcus halophilus Nc4, a salt-adapted, aerobic obligate ammonia-oxidizing sulfur purple bacterium.</title>
        <authorList>
            <consortium name="US DOE Joint Genome Institute"/>
            <person name="Campbell M.A."/>
            <person name="Malfatti S.A."/>
            <person name="Chain P.S.G."/>
            <person name="Heidelberg J.F."/>
            <person name="Ward B.B."/>
            <person name="Klotz M.G."/>
        </authorList>
    </citation>
    <scope>NUCLEOTIDE SEQUENCE [LARGE SCALE GENOMIC DNA]</scope>
    <source>
        <strain evidence="7">Nc4</strain>
    </source>
</reference>
<dbReference type="InterPro" id="IPR052363">
    <property type="entry name" value="LPS_export_LptC"/>
</dbReference>
<dbReference type="NCBIfam" id="TIGR04409">
    <property type="entry name" value="LptC_YrbK"/>
    <property type="match status" value="1"/>
</dbReference>
<name>D5BUY3_NITHN</name>
<dbReference type="eggNOG" id="COG3117">
    <property type="taxonomic scope" value="Bacteria"/>
</dbReference>
<dbReference type="AlphaFoldDB" id="D5BUY3"/>
<proteinExistence type="predicted"/>
<keyword evidence="7" id="KW-1185">Reference proteome</keyword>
<dbReference type="GO" id="GO:0017089">
    <property type="term" value="F:glycolipid transfer activity"/>
    <property type="evidence" value="ECO:0007669"/>
    <property type="project" value="TreeGrafter"/>
</dbReference>
<keyword evidence="4" id="KW-1133">Transmembrane helix</keyword>
<dbReference type="GO" id="GO:0015221">
    <property type="term" value="F:lipopolysaccharide transmembrane transporter activity"/>
    <property type="evidence" value="ECO:0007669"/>
    <property type="project" value="InterPro"/>
</dbReference>
<evidence type="ECO:0000256" key="2">
    <source>
        <dbReference type="ARBA" id="ARBA00022519"/>
    </source>
</evidence>
<dbReference type="InterPro" id="IPR010664">
    <property type="entry name" value="LipoPS_assembly_LptC-rel"/>
</dbReference>
<evidence type="ECO:0000313" key="7">
    <source>
        <dbReference type="Proteomes" id="UP000001844"/>
    </source>
</evidence>
<dbReference type="STRING" id="472759.Nhal_0337"/>
<evidence type="ECO:0008006" key="8">
    <source>
        <dbReference type="Google" id="ProtNLM"/>
    </source>
</evidence>
<dbReference type="EMBL" id="CP001798">
    <property type="protein sequence ID" value="ADE13533.1"/>
    <property type="molecule type" value="Genomic_DNA"/>
</dbReference>
<dbReference type="Gene3D" id="2.60.450.10">
    <property type="entry name" value="Lipopolysaccharide (LPS) transport protein A like domain"/>
    <property type="match status" value="1"/>
</dbReference>
<evidence type="ECO:0000256" key="1">
    <source>
        <dbReference type="ARBA" id="ARBA00022475"/>
    </source>
</evidence>
<keyword evidence="2" id="KW-0997">Cell inner membrane</keyword>
<dbReference type="GO" id="GO:0030288">
    <property type="term" value="C:outer membrane-bounded periplasmic space"/>
    <property type="evidence" value="ECO:0007669"/>
    <property type="project" value="TreeGrafter"/>
</dbReference>
<dbReference type="Proteomes" id="UP000001844">
    <property type="component" value="Chromosome"/>
</dbReference>
<dbReference type="InterPro" id="IPR026265">
    <property type="entry name" value="LptC"/>
</dbReference>
<dbReference type="PANTHER" id="PTHR37481">
    <property type="entry name" value="LIPOPOLYSACCHARIDE EXPORT SYSTEM PROTEIN LPTC"/>
    <property type="match status" value="1"/>
</dbReference>
<evidence type="ECO:0000256" key="4">
    <source>
        <dbReference type="ARBA" id="ARBA00022989"/>
    </source>
</evidence>
<keyword evidence="3" id="KW-0812">Transmembrane</keyword>
<evidence type="ECO:0000256" key="3">
    <source>
        <dbReference type="ARBA" id="ARBA00022692"/>
    </source>
</evidence>
<evidence type="ECO:0000256" key="5">
    <source>
        <dbReference type="ARBA" id="ARBA00023136"/>
    </source>
</evidence>
<organism evidence="6 7">
    <name type="scientific">Nitrosococcus halophilus (strain Nc4)</name>
    <dbReference type="NCBI Taxonomy" id="472759"/>
    <lineage>
        <taxon>Bacteria</taxon>
        <taxon>Pseudomonadati</taxon>
        <taxon>Pseudomonadota</taxon>
        <taxon>Gammaproteobacteria</taxon>
        <taxon>Chromatiales</taxon>
        <taxon>Chromatiaceae</taxon>
        <taxon>Nitrosococcus</taxon>
    </lineage>
</organism>
<dbReference type="PANTHER" id="PTHR37481:SF1">
    <property type="entry name" value="LIPOPOLYSACCHARIDE EXPORT SYSTEM PROTEIN LPTC"/>
    <property type="match status" value="1"/>
</dbReference>
<keyword evidence="5" id="KW-0472">Membrane</keyword>
<sequence length="147" mass="16690">MEEFTLTLMDQEGLPLYRLEGTHMVHYPATDTVEVTAPHAVFYHQVVPRWEVVAERGLTNSQGDEIYLLGEVVIRQFGADAKTNKMKILTQDVRVEPRAEYAETNQPVTLLNNLGKTHAVGAQVYLKEERIELLSQVRGDYEPAPRP</sequence>
<accession>D5BUY3</accession>
<gene>
    <name evidence="6" type="ordered locus">Nhal_0337</name>
</gene>
<protein>
    <recommendedName>
        <fullName evidence="8">LPS export ABC transporter periplasmic protein LptC</fullName>
    </recommendedName>
</protein>